<evidence type="ECO:0000313" key="3">
    <source>
        <dbReference type="Proteomes" id="UP001374803"/>
    </source>
</evidence>
<dbReference type="EMBL" id="CP089983">
    <property type="protein sequence ID" value="WXB05577.1"/>
    <property type="molecule type" value="Genomic_DNA"/>
</dbReference>
<reference evidence="2" key="1">
    <citation type="submission" date="2021-12" db="EMBL/GenBank/DDBJ databases">
        <title>Discovery of the Pendulisporaceae a myxobacterial family with distinct sporulation behavior and unique specialized metabolism.</title>
        <authorList>
            <person name="Garcia R."/>
            <person name="Popoff A."/>
            <person name="Bader C.D."/>
            <person name="Loehr J."/>
            <person name="Walesch S."/>
            <person name="Walt C."/>
            <person name="Boldt J."/>
            <person name="Bunk B."/>
            <person name="Haeckl F.J.F.P.J."/>
            <person name="Gunesch A.P."/>
            <person name="Birkelbach J."/>
            <person name="Nuebel U."/>
            <person name="Pietschmann T."/>
            <person name="Bach T."/>
            <person name="Mueller R."/>
        </authorList>
    </citation>
    <scope>NUCLEOTIDE SEQUENCE</scope>
    <source>
        <strain evidence="2">MSr11367</strain>
    </source>
</reference>
<dbReference type="PANTHER" id="PTHR34595">
    <property type="entry name" value="BLR5612 PROTEIN"/>
    <property type="match status" value="1"/>
</dbReference>
<evidence type="ECO:0000259" key="1">
    <source>
        <dbReference type="Pfam" id="PF04168"/>
    </source>
</evidence>
<evidence type="ECO:0000313" key="2">
    <source>
        <dbReference type="EMBL" id="WXB05577.1"/>
    </source>
</evidence>
<organism evidence="2 3">
    <name type="scientific">Pendulispora rubella</name>
    <dbReference type="NCBI Taxonomy" id="2741070"/>
    <lineage>
        <taxon>Bacteria</taxon>
        <taxon>Pseudomonadati</taxon>
        <taxon>Myxococcota</taxon>
        <taxon>Myxococcia</taxon>
        <taxon>Myxococcales</taxon>
        <taxon>Sorangiineae</taxon>
        <taxon>Pendulisporaceae</taxon>
        <taxon>Pendulispora</taxon>
    </lineage>
</organism>
<name>A0ABZ2LA28_9BACT</name>
<dbReference type="Pfam" id="PF04168">
    <property type="entry name" value="Alpha-E"/>
    <property type="match status" value="1"/>
</dbReference>
<dbReference type="InterPro" id="IPR051680">
    <property type="entry name" value="ATP-dep_Glu-Cys_Ligase-2"/>
</dbReference>
<dbReference type="InterPro" id="IPR007296">
    <property type="entry name" value="DUF403"/>
</dbReference>
<feature type="domain" description="DUF403" evidence="1">
    <location>
        <begin position="1"/>
        <end position="310"/>
    </location>
</feature>
<dbReference type="RefSeq" id="WP_394835224.1">
    <property type="nucleotide sequence ID" value="NZ_CP089929.1"/>
</dbReference>
<protein>
    <submittedName>
        <fullName evidence="2">Alpha-E domain-containing protein</fullName>
    </submittedName>
</protein>
<keyword evidence="3" id="KW-1185">Reference proteome</keyword>
<dbReference type="PANTHER" id="PTHR34595:SF7">
    <property type="entry name" value="SLL1039 PROTEIN"/>
    <property type="match status" value="1"/>
</dbReference>
<dbReference type="Proteomes" id="UP001374803">
    <property type="component" value="Chromosome"/>
</dbReference>
<accession>A0ABZ2LA28</accession>
<proteinExistence type="predicted"/>
<gene>
    <name evidence="2" type="ORF">LVJ94_52870</name>
</gene>
<sequence length="339" mass="38665">MLSRVADAIYWMNRYIERMENVARFVDVNLHLALDFSDEDAQWEPLVRTTGDTELFAQRYGEPSRDNVLRFLTFDRDNPNSILSCLSKARENARSVREIISSEMWEQVNRAYLMVLDAGRGDAASDAPYEFFAAVKQAAHLFVGITYLTMSHNEGWHFGRMGRLLERADKTSRILDVKYFILLPSAGDVGTAVDELQWVALLRSASAFEMYRKKHGGISPSKVVDFLMLNPKFPRSVRYCLNKAERSLHAITGAPLGTWTNAAERELGRLTAELAYAETKEILGRGLHEYVDDLQQRLNHVSDAVHFTFFTMKPLAEEEELLRTMPLPPLSMARLPDPE</sequence>